<feature type="transmembrane region" description="Helical" evidence="5">
    <location>
        <begin position="29"/>
        <end position="48"/>
    </location>
</feature>
<feature type="domain" description="HAMP" evidence="7">
    <location>
        <begin position="354"/>
        <end position="406"/>
    </location>
</feature>
<dbReference type="GO" id="GO:0016020">
    <property type="term" value="C:membrane"/>
    <property type="evidence" value="ECO:0007669"/>
    <property type="project" value="UniProtKB-SubCell"/>
</dbReference>
<evidence type="ECO:0000256" key="3">
    <source>
        <dbReference type="ARBA" id="ARBA00029447"/>
    </source>
</evidence>
<evidence type="ECO:0000259" key="6">
    <source>
        <dbReference type="PROSITE" id="PS50111"/>
    </source>
</evidence>
<keyword evidence="5" id="KW-0812">Transmembrane</keyword>
<dbReference type="SUPFAM" id="SSF58104">
    <property type="entry name" value="Methyl-accepting chemotaxis protein (MCP) signaling domain"/>
    <property type="match status" value="1"/>
</dbReference>
<dbReference type="Gene3D" id="6.10.340.10">
    <property type="match status" value="1"/>
</dbReference>
<keyword evidence="5" id="KW-0472">Membrane</keyword>
<reference evidence="8 9" key="1">
    <citation type="submission" date="2017-02" db="EMBL/GenBank/DDBJ databases">
        <authorList>
            <person name="Peterson S.W."/>
        </authorList>
    </citation>
    <scope>NUCLEOTIDE SEQUENCE [LARGE SCALE GENOMIC DNA]</scope>
    <source>
        <strain evidence="8 9">CECT 9189</strain>
    </source>
</reference>
<dbReference type="Proteomes" id="UP000191116">
    <property type="component" value="Unassembled WGS sequence"/>
</dbReference>
<evidence type="ECO:0000313" key="8">
    <source>
        <dbReference type="EMBL" id="SJZ58627.1"/>
    </source>
</evidence>
<dbReference type="FunFam" id="1.10.287.950:FF:000001">
    <property type="entry name" value="Methyl-accepting chemotaxis sensory transducer"/>
    <property type="match status" value="1"/>
</dbReference>
<dbReference type="PANTHER" id="PTHR32089:SF70">
    <property type="entry name" value="ENERGY TAXIS MODULATING METHYL ACCEPTING SENSORY TRANSDUCER"/>
    <property type="match status" value="1"/>
</dbReference>
<protein>
    <submittedName>
        <fullName evidence="8">Methyl-accepting chemotaxis protein McpS</fullName>
    </submittedName>
</protein>
<evidence type="ECO:0000256" key="4">
    <source>
        <dbReference type="PROSITE-ProRule" id="PRU00284"/>
    </source>
</evidence>
<sequence length="683" mass="75761">MVINGAILELYEIRDIMKKKSQTSVIRRMYLGFAILVALFVITIMFMLDGVDRIHNQLKSITTDALPLVSASHNASLQLLVADKIFKDYLTSQDPKAMAAYSAEFEQQTTVFQQARNQLQQVTKNNPQLKGSIQALTELEQRYFAEATIAMTNYRLLLLATNERQQSARQFQQLQAELNIGMKEFINEQDNLAVKMLSKNYFIKLKETETITLDALASDDTAEIEKAIRSNKISVNHLKNTFRSLSILQPELTQAFGKSVEQYGLDIGRPGGVLDQHFEYIQAQHRLYSNIATLAKEINQSMNIVGDFNKQANDQMSTTIATADTTYSEVVTKAIIIGIAVILLAIIVGWYLARSVRRPLMAILKTLEALTAGNMTQRTEASTFIEFSQLNHHINMLAQNLQQILTQISHASSELSTVATENHATTAEAKRRLNNQRQQTASAATAMIEMEHSVTDVSKSAQITMERVNEVELASATGREVMTSNINTAHQLSTRLDESVHAVQQLQKMSSNIGSILDVIRNIADQTNLLALNAAIEAARAGEQGRGFAVVADEVRVLAKRTTDSTAEIEAMIKNLQSSSGQAMNMMQSCVTEMDNSISLASNANSSMEDIQAIIIEISDMSTQIAQAAEEQRCTTAEIARSLEDISQIADNSYNTMEEMADTGVKLEHLATEQNTLVSRFKL</sequence>
<dbReference type="PROSITE" id="PS50885">
    <property type="entry name" value="HAMP"/>
    <property type="match status" value="1"/>
</dbReference>
<comment type="subcellular location">
    <subcellularLocation>
        <location evidence="1">Membrane</location>
    </subcellularLocation>
</comment>
<dbReference type="InterPro" id="IPR003660">
    <property type="entry name" value="HAMP_dom"/>
</dbReference>
<name>A0A1T4LVE3_9GAMM</name>
<dbReference type="EMBL" id="FUWP01000001">
    <property type="protein sequence ID" value="SJZ58627.1"/>
    <property type="molecule type" value="Genomic_DNA"/>
</dbReference>
<keyword evidence="5" id="KW-1133">Transmembrane helix</keyword>
<comment type="similarity">
    <text evidence="3">Belongs to the methyl-accepting chemotaxis (MCP) protein family.</text>
</comment>
<dbReference type="AlphaFoldDB" id="A0A1T4LVE3"/>
<dbReference type="Pfam" id="PF00015">
    <property type="entry name" value="MCPsignal"/>
    <property type="match status" value="1"/>
</dbReference>
<dbReference type="PANTHER" id="PTHR32089">
    <property type="entry name" value="METHYL-ACCEPTING CHEMOTAXIS PROTEIN MCPB"/>
    <property type="match status" value="1"/>
</dbReference>
<proteinExistence type="inferred from homology"/>
<evidence type="ECO:0000256" key="5">
    <source>
        <dbReference type="SAM" id="Phobius"/>
    </source>
</evidence>
<feature type="transmembrane region" description="Helical" evidence="5">
    <location>
        <begin position="334"/>
        <end position="353"/>
    </location>
</feature>
<dbReference type="GO" id="GO:0007165">
    <property type="term" value="P:signal transduction"/>
    <property type="evidence" value="ECO:0007669"/>
    <property type="project" value="UniProtKB-KW"/>
</dbReference>
<evidence type="ECO:0000256" key="2">
    <source>
        <dbReference type="ARBA" id="ARBA00023224"/>
    </source>
</evidence>
<dbReference type="GO" id="GO:0006935">
    <property type="term" value="P:chemotaxis"/>
    <property type="evidence" value="ECO:0007669"/>
    <property type="project" value="UniProtKB-ARBA"/>
</dbReference>
<dbReference type="PROSITE" id="PS50111">
    <property type="entry name" value="CHEMOTAXIS_TRANSDUC_2"/>
    <property type="match status" value="1"/>
</dbReference>
<accession>A0A1T4LVE3</accession>
<keyword evidence="2 4" id="KW-0807">Transducer</keyword>
<gene>
    <name evidence="8" type="primary">mcpS_1</name>
    <name evidence="8" type="ORF">CZ814_00405</name>
</gene>
<organism evidence="8 9">
    <name type="scientific">Photobacterium toruni</name>
    <dbReference type="NCBI Taxonomy" id="1935446"/>
    <lineage>
        <taxon>Bacteria</taxon>
        <taxon>Pseudomonadati</taxon>
        <taxon>Pseudomonadota</taxon>
        <taxon>Gammaproteobacteria</taxon>
        <taxon>Vibrionales</taxon>
        <taxon>Vibrionaceae</taxon>
        <taxon>Photobacterium</taxon>
    </lineage>
</organism>
<evidence type="ECO:0000259" key="7">
    <source>
        <dbReference type="PROSITE" id="PS50885"/>
    </source>
</evidence>
<feature type="domain" description="Methyl-accepting transducer" evidence="6">
    <location>
        <begin position="411"/>
        <end position="647"/>
    </location>
</feature>
<evidence type="ECO:0000313" key="9">
    <source>
        <dbReference type="Proteomes" id="UP000191116"/>
    </source>
</evidence>
<dbReference type="InterPro" id="IPR004089">
    <property type="entry name" value="MCPsignal_dom"/>
</dbReference>
<dbReference type="Gene3D" id="1.10.287.950">
    <property type="entry name" value="Methyl-accepting chemotaxis protein"/>
    <property type="match status" value="1"/>
</dbReference>
<evidence type="ECO:0000256" key="1">
    <source>
        <dbReference type="ARBA" id="ARBA00004370"/>
    </source>
</evidence>
<dbReference type="CDD" id="cd11386">
    <property type="entry name" value="MCP_signal"/>
    <property type="match status" value="1"/>
</dbReference>
<dbReference type="SMART" id="SM00283">
    <property type="entry name" value="MA"/>
    <property type="match status" value="1"/>
</dbReference>